<sequence length="374" mass="40711">MSGEVWEWELRLLRATIGGEPLATARIDSPADGHNALLQLAIEGKYREIFDLATEAGILISGGAVRVGDPAAFEALEGHLISTWSTALQFEDLGCAVKLFAVGVAALLLFVQANVTGPEHDTSQPQCSLVQNGAQCEHHLPGKASSVSGPAACASNERWAERQLAVDSEDLFAKCQLPQYLLLARRVLVDLLQLNRRASAQAALKQVQSPGLAEDEEVEGSKESRTIQCGESEYQLATLEEMIDPSRAKSFVESALPSWFWWAARAVAIHQRLLSRKSATLRTELVALTDDTMKIFNVTNRERVPPVVRAAALLEAGLWELQYRHIEAAKAFLSHAEAALGLVVDLSGAMGVRTAHQQEAKAQLFVKVQHTHEA</sequence>
<accession>A0A8S1J2Q7</accession>
<keyword evidence="2" id="KW-0802">TPR repeat</keyword>
<organism evidence="3 4">
    <name type="scientific">Ostreobium quekettii</name>
    <dbReference type="NCBI Taxonomy" id="121088"/>
    <lineage>
        <taxon>Eukaryota</taxon>
        <taxon>Viridiplantae</taxon>
        <taxon>Chlorophyta</taxon>
        <taxon>core chlorophytes</taxon>
        <taxon>Ulvophyceae</taxon>
        <taxon>TCBD clade</taxon>
        <taxon>Bryopsidales</taxon>
        <taxon>Ostreobineae</taxon>
        <taxon>Ostreobiaceae</taxon>
        <taxon>Ostreobium</taxon>
    </lineage>
</organism>
<keyword evidence="4" id="KW-1185">Reference proteome</keyword>
<name>A0A8S1J2Q7_9CHLO</name>
<gene>
    <name evidence="3" type="ORF">OSTQU699_LOCUS5385</name>
</gene>
<dbReference type="PANTHER" id="PTHR16193:SF0">
    <property type="entry name" value="TETRATRICOPEPTIDE REPEAT PROTEIN 27"/>
    <property type="match status" value="1"/>
</dbReference>
<comment type="caution">
    <text evidence="3">The sequence shown here is derived from an EMBL/GenBank/DDBJ whole genome shotgun (WGS) entry which is preliminary data.</text>
</comment>
<dbReference type="AlphaFoldDB" id="A0A8S1J2Q7"/>
<proteinExistence type="predicted"/>
<evidence type="ECO:0000313" key="4">
    <source>
        <dbReference type="Proteomes" id="UP000708148"/>
    </source>
</evidence>
<keyword evidence="1" id="KW-0677">Repeat</keyword>
<dbReference type="OrthoDB" id="1936594at2759"/>
<dbReference type="Proteomes" id="UP000708148">
    <property type="component" value="Unassembled WGS sequence"/>
</dbReference>
<protein>
    <submittedName>
        <fullName evidence="3">Uncharacterized protein</fullName>
    </submittedName>
</protein>
<dbReference type="InterPro" id="IPR044244">
    <property type="entry name" value="TTC27/Emw1"/>
</dbReference>
<dbReference type="PANTHER" id="PTHR16193">
    <property type="entry name" value="TETRATRICOPEPTIDE REPEAT PROTEIN 27"/>
    <property type="match status" value="1"/>
</dbReference>
<reference evidence="3" key="1">
    <citation type="submission" date="2020-12" db="EMBL/GenBank/DDBJ databases">
        <authorList>
            <person name="Iha C."/>
        </authorList>
    </citation>
    <scope>NUCLEOTIDE SEQUENCE</scope>
</reference>
<evidence type="ECO:0000256" key="2">
    <source>
        <dbReference type="ARBA" id="ARBA00022803"/>
    </source>
</evidence>
<dbReference type="EMBL" id="CAJHUC010001158">
    <property type="protein sequence ID" value="CAD7700026.1"/>
    <property type="molecule type" value="Genomic_DNA"/>
</dbReference>
<evidence type="ECO:0000256" key="1">
    <source>
        <dbReference type="ARBA" id="ARBA00022737"/>
    </source>
</evidence>
<evidence type="ECO:0000313" key="3">
    <source>
        <dbReference type="EMBL" id="CAD7700026.1"/>
    </source>
</evidence>